<evidence type="ECO:0000313" key="2">
    <source>
        <dbReference type="Proteomes" id="UP000284763"/>
    </source>
</evidence>
<evidence type="ECO:0000313" key="1">
    <source>
        <dbReference type="EMBL" id="RQD83229.1"/>
    </source>
</evidence>
<dbReference type="PROSITE" id="PS51257">
    <property type="entry name" value="PROKAR_LIPOPROTEIN"/>
    <property type="match status" value="1"/>
</dbReference>
<proteinExistence type="predicted"/>
<dbReference type="Proteomes" id="UP000284763">
    <property type="component" value="Unassembled WGS sequence"/>
</dbReference>
<dbReference type="AlphaFoldDB" id="A0A424YVJ8"/>
<name>A0A424YVJ8_9EURY</name>
<sequence length="265" mass="29819">MKFNKLFLIVLLTIMCGIALSGCLNGEPALNEIPADYEETMSINLGDDITFTQYLIETQDSSQVLNDLKQIAENEGWESIADWEGTFVGYEVGVALEKDDNVMIINTEVEDESTIATIITGPKEGVDIAGMNDEVTTPPANEDEYIPVDEPPTTDVDGQDFTDVPRYPNSVRINYLSVTVDSDTDKEQVDYLTDQELESIKEFYENELDVHGWEVVTAMIVTERDDAQLFIEANKDNEYLKLGTQPSSDYDDMTEIMIYVETRND</sequence>
<accession>A0A424YVJ8</accession>
<dbReference type="EMBL" id="QZAB01000404">
    <property type="protein sequence ID" value="RQD83229.1"/>
    <property type="molecule type" value="Genomic_DNA"/>
</dbReference>
<protein>
    <submittedName>
        <fullName evidence="1">Uncharacterized protein</fullName>
    </submittedName>
</protein>
<gene>
    <name evidence="1" type="ORF">D5R95_06375</name>
</gene>
<reference evidence="1 2" key="1">
    <citation type="submission" date="2018-08" db="EMBL/GenBank/DDBJ databases">
        <title>The metabolism and importance of syntrophic acetate oxidation coupled to methane or sulfide production in haloalkaline environments.</title>
        <authorList>
            <person name="Timmers P.H.A."/>
            <person name="Vavourakis C.D."/>
            <person name="Sorokin D.Y."/>
            <person name="Sinninghe Damste J.S."/>
            <person name="Muyzer G."/>
            <person name="Stams A.J.M."/>
            <person name="Plugge C.M."/>
        </authorList>
    </citation>
    <scope>NUCLEOTIDE SEQUENCE [LARGE SCALE GENOMIC DNA]</scope>
    <source>
        <strain evidence="1">MSAO_Arc3</strain>
    </source>
</reference>
<comment type="caution">
    <text evidence="1">The sequence shown here is derived from an EMBL/GenBank/DDBJ whole genome shotgun (WGS) entry which is preliminary data.</text>
</comment>
<organism evidence="1 2">
    <name type="scientific">Methanosalsum natronophilum</name>
    <dbReference type="NCBI Taxonomy" id="768733"/>
    <lineage>
        <taxon>Archaea</taxon>
        <taxon>Methanobacteriati</taxon>
        <taxon>Methanobacteriota</taxon>
        <taxon>Stenosarchaea group</taxon>
        <taxon>Methanomicrobia</taxon>
        <taxon>Methanosarcinales</taxon>
        <taxon>Methanosarcinaceae</taxon>
        <taxon>Methanosalsum</taxon>
    </lineage>
</organism>